<evidence type="ECO:0000313" key="3">
    <source>
        <dbReference type="EMBL" id="GAQ94851.1"/>
    </source>
</evidence>
<dbReference type="GO" id="GO:0016491">
    <property type="term" value="F:oxidoreductase activity"/>
    <property type="evidence" value="ECO:0007669"/>
    <property type="project" value="UniProtKB-KW"/>
</dbReference>
<dbReference type="GO" id="GO:0051536">
    <property type="term" value="F:iron-sulfur cluster binding"/>
    <property type="evidence" value="ECO:0007669"/>
    <property type="project" value="InterPro"/>
</dbReference>
<keyword evidence="1" id="KW-0560">Oxidoreductase</keyword>
<dbReference type="InterPro" id="IPR051349">
    <property type="entry name" value="Hydrogenase_assoc-protein"/>
</dbReference>
<dbReference type="Pfam" id="PF01058">
    <property type="entry name" value="Oxidored_q6"/>
    <property type="match status" value="1"/>
</dbReference>
<dbReference type="InterPro" id="IPR037024">
    <property type="entry name" value="NiFe_Hase_small_N_sf"/>
</dbReference>
<dbReference type="AlphaFoldDB" id="A0A0U9HP44"/>
<sequence length="318" mass="34102">MSKPKLAYYLAGGCGGCDIAVVDLSEALVDVALAVDIVFWAPTVADAKYKDLEAMPDGSIDVGLFSGNVRNSEHEHIAKVLRQKCKILIAFGICAACGGIKGLVNLHTTEQLLDKAYINTFSTDNPEKVLPQTTVTVDGKYELTLPTLMDARALDQVVKVDYYIGGCPPYHEHIAKAFTALLSGQLPPPGSWITMGKAVCEVCDRNPVLKGKPKKLATTVKRTIDGAPSEDGCLLEEGYLCLGPVTQGDCGSKCPAANMPCRGCGGPIPGVKDFGLRAISAIASMLDNEELVDQIPDPVHLFYRYTLPSSFLGKRLKR</sequence>
<dbReference type="OrthoDB" id="9787729at2"/>
<evidence type="ECO:0000259" key="2">
    <source>
        <dbReference type="Pfam" id="PF01058"/>
    </source>
</evidence>
<protein>
    <submittedName>
        <fullName evidence="3">F420-non-reducing hydrogenase small subunit</fullName>
    </submittedName>
</protein>
<accession>A0A0U9HP44</accession>
<dbReference type="Gene3D" id="3.40.50.700">
    <property type="entry name" value="NADH:ubiquinone oxidoreductase-like, 20kDa subunit"/>
    <property type="match status" value="1"/>
</dbReference>
<dbReference type="SUPFAM" id="SSF56770">
    <property type="entry name" value="HydA/Nqo6-like"/>
    <property type="match status" value="1"/>
</dbReference>
<dbReference type="STRING" id="86166.TAGGR_11038"/>
<proteinExistence type="predicted"/>
<keyword evidence="4" id="KW-1185">Reference proteome</keyword>
<dbReference type="PANTHER" id="PTHR42845">
    <property type="entry name" value="COENZYME F420-REDUCING HYDROGENASE, GAMMA SUBUNIT"/>
    <property type="match status" value="1"/>
</dbReference>
<organism evidence="3 4">
    <name type="scientific">Thermodesulfovibrio aggregans</name>
    <dbReference type="NCBI Taxonomy" id="86166"/>
    <lineage>
        <taxon>Bacteria</taxon>
        <taxon>Pseudomonadati</taxon>
        <taxon>Nitrospirota</taxon>
        <taxon>Thermodesulfovibrionia</taxon>
        <taxon>Thermodesulfovibrionales</taxon>
        <taxon>Thermodesulfovibrionaceae</taxon>
        <taxon>Thermodesulfovibrio</taxon>
    </lineage>
</organism>
<dbReference type="InterPro" id="IPR006137">
    <property type="entry name" value="NADH_UbQ_OxRdtase-like_20kDa"/>
</dbReference>
<dbReference type="PANTHER" id="PTHR42845:SF2">
    <property type="entry name" value="F420-NON-REDUCING HYDROGENASE VHU SUBUNIT G"/>
    <property type="match status" value="1"/>
</dbReference>
<comment type="caution">
    <text evidence="3">The sequence shown here is derived from an EMBL/GenBank/DDBJ whole genome shotgun (WGS) entry which is preliminary data.</text>
</comment>
<evidence type="ECO:0000313" key="4">
    <source>
        <dbReference type="Proteomes" id="UP000054976"/>
    </source>
</evidence>
<feature type="domain" description="NADH:ubiquinone oxidoreductase-like 20kDa subunit" evidence="2">
    <location>
        <begin position="14"/>
        <end position="181"/>
    </location>
</feature>
<gene>
    <name evidence="3" type="ORF">TAGGR_11038</name>
</gene>
<evidence type="ECO:0000256" key="1">
    <source>
        <dbReference type="ARBA" id="ARBA00023002"/>
    </source>
</evidence>
<reference evidence="4" key="1">
    <citation type="submission" date="2016-01" db="EMBL/GenBank/DDBJ databases">
        <title>Draft genome sequence of Thermodesulfovibrio aggregans strain TGE-P1.</title>
        <authorList>
            <person name="Sekiguchi Y."/>
            <person name="Ohashi A."/>
            <person name="Matsuura N."/>
            <person name="Tourlousse M.D."/>
        </authorList>
    </citation>
    <scope>NUCLEOTIDE SEQUENCE [LARGE SCALE GENOMIC DNA]</scope>
    <source>
        <strain evidence="4">TGE-P1</strain>
    </source>
</reference>
<dbReference type="EMBL" id="BCNO01000001">
    <property type="protein sequence ID" value="GAQ94851.1"/>
    <property type="molecule type" value="Genomic_DNA"/>
</dbReference>
<dbReference type="RefSeq" id="WP_059176267.1">
    <property type="nucleotide sequence ID" value="NZ_BCNO01000001.1"/>
</dbReference>
<dbReference type="Proteomes" id="UP000054976">
    <property type="component" value="Unassembled WGS sequence"/>
</dbReference>
<name>A0A0U9HP44_9BACT</name>